<organism evidence="1 2">
    <name type="scientific">Nocardioides piscis</name>
    <dbReference type="NCBI Taxonomy" id="2714938"/>
    <lineage>
        <taxon>Bacteria</taxon>
        <taxon>Bacillati</taxon>
        <taxon>Actinomycetota</taxon>
        <taxon>Actinomycetes</taxon>
        <taxon>Propionibacteriales</taxon>
        <taxon>Nocardioidaceae</taxon>
        <taxon>Nocardioides</taxon>
    </lineage>
</organism>
<gene>
    <name evidence="1" type="ORF">G7071_01905</name>
</gene>
<sequence length="320" mass="35155">MTDDGFAELLDLQSGVISRRQVLALGLRPHDLKRMERQRELVRLHPRVYVNHTGEPTWLQRAWAGVLFAWPAALSHDSAIRAVDGPGRRGRSDSVIHLAIDRDRSLVLPPGLRLHRLAGFHGKVQWNASPPRVRLEEATIDVAAEAPDDFAAIAALAAAVQSRRTRADRLTTALAGRSRIARRDFMAGVLADIAAGTCSVLEQGYLDLVERPHGLPVASRQVRDSLSGPVYRDVVYDGLDQVVELDGRLFHDSADDRDADLERDLDAAVAGLATLRLGWGQVFRTGCRTGVRIGRLLRARGWTGQEHACPGCDDAWPMTG</sequence>
<dbReference type="KEGG" id="npi:G7071_01905"/>
<keyword evidence="2" id="KW-1185">Reference proteome</keyword>
<dbReference type="RefSeq" id="WP_166314174.1">
    <property type="nucleotide sequence ID" value="NZ_CP049866.1"/>
</dbReference>
<evidence type="ECO:0000313" key="2">
    <source>
        <dbReference type="Proteomes" id="UP000502035"/>
    </source>
</evidence>
<accession>A0A6G7YCN8</accession>
<evidence type="ECO:0000313" key="1">
    <source>
        <dbReference type="EMBL" id="QIK74377.1"/>
    </source>
</evidence>
<protein>
    <submittedName>
        <fullName evidence="1">Type IV toxin-antitoxin system AbiEi family antitoxin domain-containing protein</fullName>
    </submittedName>
</protein>
<reference evidence="1 2" key="1">
    <citation type="submission" date="2020-03" db="EMBL/GenBank/DDBJ databases">
        <title>Nocardioides sp. nov., isolated from fish.</title>
        <authorList>
            <person name="Hyun D.-W."/>
            <person name="Bae J.-W."/>
        </authorList>
    </citation>
    <scope>NUCLEOTIDE SEQUENCE [LARGE SCALE GENOMIC DNA]</scope>
    <source>
        <strain evidence="1 2">HDW12A</strain>
    </source>
</reference>
<dbReference type="AlphaFoldDB" id="A0A6G7YCN8"/>
<name>A0A6G7YCN8_9ACTN</name>
<dbReference type="EMBL" id="CP049866">
    <property type="protein sequence ID" value="QIK74377.1"/>
    <property type="molecule type" value="Genomic_DNA"/>
</dbReference>
<dbReference type="Proteomes" id="UP000502035">
    <property type="component" value="Chromosome"/>
</dbReference>
<proteinExistence type="predicted"/>